<keyword evidence="3 15" id="KW-0547">Nucleotide-binding</keyword>
<dbReference type="AlphaFoldDB" id="A0A1W9NY88"/>
<keyword evidence="11" id="KW-0413">Isomerase</keyword>
<comment type="catalytic activity">
    <reaction evidence="14">
        <text>ATP + H2O = ADP + phosphate + H(+)</text>
        <dbReference type="Rhea" id="RHEA:13065"/>
        <dbReference type="ChEBI" id="CHEBI:15377"/>
        <dbReference type="ChEBI" id="CHEBI:15378"/>
        <dbReference type="ChEBI" id="CHEBI:30616"/>
        <dbReference type="ChEBI" id="CHEBI:43474"/>
        <dbReference type="ChEBI" id="CHEBI:456216"/>
        <dbReference type="EC" id="5.6.2.4"/>
    </reaction>
</comment>
<dbReference type="Pfam" id="PF12705">
    <property type="entry name" value="PDDEXK_1"/>
    <property type="match status" value="1"/>
</dbReference>
<dbReference type="Gene3D" id="1.10.486.10">
    <property type="entry name" value="PCRA, domain 4"/>
    <property type="match status" value="1"/>
</dbReference>
<proteinExistence type="inferred from homology"/>
<keyword evidence="8 15" id="KW-0067">ATP-binding</keyword>
<dbReference type="CDD" id="cd17932">
    <property type="entry name" value="DEXQc_UvrD"/>
    <property type="match status" value="1"/>
</dbReference>
<accession>A0A1W9NY88</accession>
<evidence type="ECO:0000256" key="11">
    <source>
        <dbReference type="ARBA" id="ARBA00023235"/>
    </source>
</evidence>
<dbReference type="PANTHER" id="PTHR11070:SF2">
    <property type="entry name" value="ATP-DEPENDENT DNA HELICASE SRS2"/>
    <property type="match status" value="1"/>
</dbReference>
<dbReference type="EC" id="5.6.2.4" evidence="13"/>
<evidence type="ECO:0000313" key="19">
    <source>
        <dbReference type="Proteomes" id="UP000192520"/>
    </source>
</evidence>
<evidence type="ECO:0000256" key="5">
    <source>
        <dbReference type="ARBA" id="ARBA00022801"/>
    </source>
</evidence>
<evidence type="ECO:0000256" key="6">
    <source>
        <dbReference type="ARBA" id="ARBA00022806"/>
    </source>
</evidence>
<dbReference type="Gene3D" id="1.10.10.160">
    <property type="match status" value="1"/>
</dbReference>
<evidence type="ECO:0000313" key="18">
    <source>
        <dbReference type="EMBL" id="OQX51105.1"/>
    </source>
</evidence>
<dbReference type="InterPro" id="IPR038726">
    <property type="entry name" value="PDDEXK_AddAB-type"/>
</dbReference>
<dbReference type="InterPro" id="IPR013986">
    <property type="entry name" value="DExx_box_DNA_helicase_dom_sf"/>
</dbReference>
<evidence type="ECO:0000259" key="17">
    <source>
        <dbReference type="PROSITE" id="PS51217"/>
    </source>
</evidence>
<keyword evidence="5 15" id="KW-0378">Hydrolase</keyword>
<dbReference type="InterPro" id="IPR011335">
    <property type="entry name" value="Restrct_endonuc-II-like"/>
</dbReference>
<keyword evidence="10" id="KW-0234">DNA repair</keyword>
<name>A0A1W9NY88_UNCC3</name>
<dbReference type="InterPro" id="IPR000212">
    <property type="entry name" value="DNA_helicase_UvrD/REP"/>
</dbReference>
<evidence type="ECO:0000256" key="14">
    <source>
        <dbReference type="ARBA" id="ARBA00048988"/>
    </source>
</evidence>
<evidence type="ECO:0000256" key="13">
    <source>
        <dbReference type="ARBA" id="ARBA00034808"/>
    </source>
</evidence>
<dbReference type="PANTHER" id="PTHR11070">
    <property type="entry name" value="UVRD / RECB / PCRA DNA HELICASE FAMILY MEMBER"/>
    <property type="match status" value="1"/>
</dbReference>
<evidence type="ECO:0000256" key="7">
    <source>
        <dbReference type="ARBA" id="ARBA00022839"/>
    </source>
</evidence>
<dbReference type="Pfam" id="PF13361">
    <property type="entry name" value="UvrD_C"/>
    <property type="match status" value="1"/>
</dbReference>
<dbReference type="InterPro" id="IPR027417">
    <property type="entry name" value="P-loop_NTPase"/>
</dbReference>
<keyword evidence="6 15" id="KW-0347">Helicase</keyword>
<reference evidence="19" key="1">
    <citation type="submission" date="2017-03" db="EMBL/GenBank/DDBJ databases">
        <title>Novel pathways for hydrocarbon cycling and metabolic interdependencies in hydrothermal sediment communities.</title>
        <authorList>
            <person name="Dombrowski N."/>
            <person name="Seitz K."/>
            <person name="Teske A."/>
            <person name="Baker B."/>
        </authorList>
    </citation>
    <scope>NUCLEOTIDE SEQUENCE [LARGE SCALE GENOMIC DNA]</scope>
</reference>
<feature type="domain" description="UvrD-like helicase C-terminal" evidence="17">
    <location>
        <begin position="306"/>
        <end position="597"/>
    </location>
</feature>
<dbReference type="SUPFAM" id="SSF52540">
    <property type="entry name" value="P-loop containing nucleoside triphosphate hydrolases"/>
    <property type="match status" value="1"/>
</dbReference>
<evidence type="ECO:0000256" key="12">
    <source>
        <dbReference type="ARBA" id="ARBA00034617"/>
    </source>
</evidence>
<feature type="domain" description="UvrD-like helicase ATP-binding" evidence="16">
    <location>
        <begin position="4"/>
        <end position="305"/>
    </location>
</feature>
<keyword evidence="9" id="KW-0238">DNA-binding</keyword>
<gene>
    <name evidence="18" type="ORF">B5M47_01910</name>
</gene>
<keyword evidence="2" id="KW-0540">Nuclease</keyword>
<feature type="binding site" evidence="15">
    <location>
        <begin position="25"/>
        <end position="32"/>
    </location>
    <ligand>
        <name>ATP</name>
        <dbReference type="ChEBI" id="CHEBI:30616"/>
    </ligand>
</feature>
<dbReference type="InterPro" id="IPR014016">
    <property type="entry name" value="UvrD-like_ATP-bd"/>
</dbReference>
<evidence type="ECO:0000256" key="8">
    <source>
        <dbReference type="ARBA" id="ARBA00022840"/>
    </source>
</evidence>
<dbReference type="GO" id="GO:0043138">
    <property type="term" value="F:3'-5' DNA helicase activity"/>
    <property type="evidence" value="ECO:0007669"/>
    <property type="project" value="UniProtKB-EC"/>
</dbReference>
<dbReference type="InterPro" id="IPR014017">
    <property type="entry name" value="DNA_helicase_UvrD-like_C"/>
</dbReference>
<evidence type="ECO:0000256" key="2">
    <source>
        <dbReference type="ARBA" id="ARBA00022722"/>
    </source>
</evidence>
<dbReference type="Gene3D" id="3.40.50.300">
    <property type="entry name" value="P-loop containing nucleotide triphosphate hydrolases"/>
    <property type="match status" value="2"/>
</dbReference>
<dbReference type="PROSITE" id="PS51198">
    <property type="entry name" value="UVRD_HELICASE_ATP_BIND"/>
    <property type="match status" value="1"/>
</dbReference>
<dbReference type="GO" id="GO:0004527">
    <property type="term" value="F:exonuclease activity"/>
    <property type="evidence" value="ECO:0007669"/>
    <property type="project" value="UniProtKB-KW"/>
</dbReference>
<dbReference type="InterPro" id="IPR011604">
    <property type="entry name" value="PDDEXK-like_dom_sf"/>
</dbReference>
<keyword evidence="4" id="KW-0227">DNA damage</keyword>
<keyword evidence="7" id="KW-0269">Exonuclease</keyword>
<dbReference type="EMBL" id="MZGJ01000008">
    <property type="protein sequence ID" value="OQX51105.1"/>
    <property type="molecule type" value="Genomic_DNA"/>
</dbReference>
<evidence type="ECO:0000256" key="4">
    <source>
        <dbReference type="ARBA" id="ARBA00022763"/>
    </source>
</evidence>
<evidence type="ECO:0000256" key="3">
    <source>
        <dbReference type="ARBA" id="ARBA00022741"/>
    </source>
</evidence>
<evidence type="ECO:0000259" key="16">
    <source>
        <dbReference type="PROSITE" id="PS51198"/>
    </source>
</evidence>
<evidence type="ECO:0000256" key="15">
    <source>
        <dbReference type="PROSITE-ProRule" id="PRU00560"/>
    </source>
</evidence>
<dbReference type="GO" id="GO:0003677">
    <property type="term" value="F:DNA binding"/>
    <property type="evidence" value="ECO:0007669"/>
    <property type="project" value="UniProtKB-KW"/>
</dbReference>
<dbReference type="GO" id="GO:0000725">
    <property type="term" value="P:recombinational repair"/>
    <property type="evidence" value="ECO:0007669"/>
    <property type="project" value="TreeGrafter"/>
</dbReference>
<evidence type="ECO:0000256" key="10">
    <source>
        <dbReference type="ARBA" id="ARBA00023204"/>
    </source>
</evidence>
<evidence type="ECO:0000256" key="9">
    <source>
        <dbReference type="ARBA" id="ARBA00023125"/>
    </source>
</evidence>
<dbReference type="PROSITE" id="PS51217">
    <property type="entry name" value="UVRD_HELICASE_CTER"/>
    <property type="match status" value="1"/>
</dbReference>
<comment type="caution">
    <text evidence="18">The sequence shown here is derived from an EMBL/GenBank/DDBJ whole genome shotgun (WGS) entry which is preliminary data.</text>
</comment>
<dbReference type="Proteomes" id="UP000192520">
    <property type="component" value="Unassembled WGS sequence"/>
</dbReference>
<dbReference type="SUPFAM" id="SSF52980">
    <property type="entry name" value="Restriction endonuclease-like"/>
    <property type="match status" value="1"/>
</dbReference>
<comment type="similarity">
    <text evidence="1">Belongs to the helicase family. UvrD subfamily.</text>
</comment>
<dbReference type="Pfam" id="PF00580">
    <property type="entry name" value="UvrD-helicase"/>
    <property type="match status" value="1"/>
</dbReference>
<evidence type="ECO:0000256" key="1">
    <source>
        <dbReference type="ARBA" id="ARBA00009922"/>
    </source>
</evidence>
<dbReference type="GO" id="GO:0005524">
    <property type="term" value="F:ATP binding"/>
    <property type="evidence" value="ECO:0007669"/>
    <property type="project" value="UniProtKB-UniRule"/>
</dbReference>
<dbReference type="Gene3D" id="3.90.320.10">
    <property type="match status" value="1"/>
</dbReference>
<comment type="catalytic activity">
    <reaction evidence="12">
        <text>Couples ATP hydrolysis with the unwinding of duplex DNA by translocating in the 3'-5' direction.</text>
        <dbReference type="EC" id="5.6.2.4"/>
    </reaction>
</comment>
<organism evidence="18 19">
    <name type="scientific">candidate division CPR3 bacterium 4484_211</name>
    <dbReference type="NCBI Taxonomy" id="1968527"/>
    <lineage>
        <taxon>Bacteria</taxon>
        <taxon>Bacteria division CPR3</taxon>
    </lineage>
</organism>
<protein>
    <recommendedName>
        <fullName evidence="13">DNA 3'-5' helicase</fullName>
        <ecNumber evidence="13">5.6.2.4</ecNumber>
    </recommendedName>
</protein>
<dbReference type="STRING" id="1968527.B5M47_01910"/>
<sequence>MSNFRLNAEQLKAVTHPEGPLLIIAGAGTGKTTVITERIKWLIEQGKAKPSEILALTFTEKAAAEMEERVDVALPIGYIQTWISTFHSFCEKVLRAEALHLGLDPAFRILSEAESYLFVKNRLFEFDLKYYRPLGNPTKFISDLITHFSRLRDEVVAPEEYLEFGAEKSGIGNRGLETDDEEWEMSNELAGAYKKYQELKIKEGVMDFADLIFYTLDLFKKRPPILARYRERFKYILIDEFQDTNFAQNELAGFLAGPSGNITVVCDDDQSIYRWRGAAVYNVLNFKKNFPGAQIVTLVKNYRSPQVLIDYAYNFIQHNNPNRLEVQEKIDKRLVSVGRRKGEKPRIIWKERVEDEAEEVAGEIKRLVEENPGISFRDCALLVRANNHALPFIQALSRLGIPYQFLGPGQLYHQPEIKDLIAYFRVLDDIGDDIALYRVLSMEWLKFDARDLALIRSYARRQNLSLFRALEKSSEIEGLGGKAQARCRKLIQMINRHLKLMAKEGPGQILYFFLKDAGLLKFYREAKSARHQRQINNISKFFDKIRAFEAQNPESLVGDFVEYLNFVISQGESPLASEIDWVDNEAVNILTFHSAKGLEFKVVFMVNLVNDRFPTRNRVDRIPLPEQLIREPIPSGDAHLQEERRLFYVGMTRSKELLYFTGAKFYGGNKRPKKLSPFVFEVMGEDIEPFLLRRDARQINLFGWRGKEEEKPMASEDGPANRSLPDFLSYSQLDTFNICPLEYKYKYVLRLPAPPSAAISFGTVMHRVLAEFYRRHAGLEVLEKKGRVAEDSRELGFEILKDLLDAYWISQGYKSRAQEEYQKAAAVKILGDFFEKFYSPDQVVKRIEFPFTIKVRGVKIRGVIDRVDELADGRIEIIDYKTGAVKRKKDVDKDLQLSLYALAAASPTILGVPLEKIKLSFIFLSEGKKISTARTEDDLRITQENIKKTLQQIHLGEFLPNPGRMCNFCPYQILCPAYRGRFKV</sequence>